<proteinExistence type="inferred from homology"/>
<sequence length="627" mass="68950">MESIPSATDSILTNSSHLEAAGLLENLSLDSQTKTTGNPALATKLSTSQYGSSDLATNTAKPLQRSKKPPHVDPNAHYLPNGYPSIAYNGGKMCTQYVALQGLFKWDVYGDNGTFMYNQGYGYAPFGTYPSPNSSIPSMGYDTQLYGAQHYQYPSSFYPSSTSAGLFYPSNHSSHSQGHIASSGTTDKVPFSAGTSTRNPNNRVNAGNVNRSNGPASGAGFSSPLNTDPTRPISGMGQASGYMNLMYPNNRTYDPYGNGFYGQYESRVGSDFGSFAYNSWTSGRGWVVVDNKYKSRGHGYGNENRDGLNELNRGPRSKSFRNDKEFGAVAQTVVGQNLPSSDNNKEENFPQVPDREEYNREDFPEDYSDAKFFVIKSFSEDDVHKSIKYCVWTSTANGNKKLDAAYKQAKENPGGGCPVFLLFSVNTSGQFVGLAEMMGHVDFNKTVEYWQQDKWTGCFPLKWHIIKDVPNGCLRHITLENNENKPVTNSRDTQEVMFEKGVQILKIFKDHKEKTSILDDFSFYAARERIMQEKKAKQNIQKQARFACFIVSEGKPAAKMGNDSLQTDAASIKEQVGVTPLESVKTNGEVNVKDENESDSTIANCANDATSTVSSDNKVVPNVFASA</sequence>
<dbReference type="FunFam" id="3.10.590.10:FF:000001">
    <property type="entry name" value="YTH domain family 1, isoform CRA_a"/>
    <property type="match status" value="1"/>
</dbReference>
<dbReference type="PANTHER" id="PTHR12357">
    <property type="entry name" value="YTH YT521-B HOMOLOGY DOMAIN-CONTAINING"/>
    <property type="match status" value="1"/>
</dbReference>
<dbReference type="GO" id="GO:1990247">
    <property type="term" value="F:N6-methyladenosine-containing RNA reader activity"/>
    <property type="evidence" value="ECO:0007669"/>
    <property type="project" value="UniProtKB-UniRule"/>
</dbReference>
<feature type="compositionally biased region" description="Polar residues" evidence="5">
    <location>
        <begin position="176"/>
        <end position="186"/>
    </location>
</feature>
<dbReference type="Proteomes" id="UP000326939">
    <property type="component" value="Chromosome 13"/>
</dbReference>
<dbReference type="CDD" id="cd21134">
    <property type="entry name" value="YTH"/>
    <property type="match status" value="1"/>
</dbReference>
<reference evidence="8" key="1">
    <citation type="journal article" date="2019" name="Gigascience">
        <title>De novo genome assembly of the endangered Acer yangbiense, a plant species with extremely small populations endemic to Yunnan Province, China.</title>
        <authorList>
            <person name="Yang J."/>
            <person name="Wariss H.M."/>
            <person name="Tao L."/>
            <person name="Zhang R."/>
            <person name="Yun Q."/>
            <person name="Hollingsworth P."/>
            <person name="Dao Z."/>
            <person name="Luo G."/>
            <person name="Guo H."/>
            <person name="Ma Y."/>
            <person name="Sun W."/>
        </authorList>
    </citation>
    <scope>NUCLEOTIDE SEQUENCE [LARGE SCALE GENOMIC DNA]</scope>
    <source>
        <strain evidence="8">cv. br00</strain>
    </source>
</reference>
<feature type="region of interest" description="Disordered" evidence="5">
    <location>
        <begin position="176"/>
        <end position="236"/>
    </location>
</feature>
<feature type="region of interest" description="Disordered" evidence="5">
    <location>
        <begin position="32"/>
        <end position="75"/>
    </location>
</feature>
<dbReference type="GO" id="GO:0061157">
    <property type="term" value="P:mRNA destabilization"/>
    <property type="evidence" value="ECO:0007669"/>
    <property type="project" value="TreeGrafter"/>
</dbReference>
<dbReference type="GO" id="GO:0005737">
    <property type="term" value="C:cytoplasm"/>
    <property type="evidence" value="ECO:0007669"/>
    <property type="project" value="UniProtKB-SubCell"/>
</dbReference>
<gene>
    <name evidence="7" type="ORF">DKX38_019649</name>
</gene>
<comment type="caution">
    <text evidence="7">The sequence shown here is derived from an EMBL/GenBank/DDBJ whole genome shotgun (WGS) entry which is preliminary data.</text>
</comment>
<dbReference type="Gene3D" id="3.10.590.10">
    <property type="entry name" value="ph1033 like domains"/>
    <property type="match status" value="1"/>
</dbReference>
<protein>
    <recommendedName>
        <fullName evidence="4">YTH domain-containing family protein</fullName>
    </recommendedName>
</protein>
<keyword evidence="3 4" id="KW-0694">RNA-binding</keyword>
<evidence type="ECO:0000256" key="5">
    <source>
        <dbReference type="SAM" id="MobiDB-lite"/>
    </source>
</evidence>
<keyword evidence="2" id="KW-0963">Cytoplasm</keyword>
<comment type="similarity">
    <text evidence="4">Belongs to the YTHDF family.</text>
</comment>
<evidence type="ECO:0000256" key="3">
    <source>
        <dbReference type="ARBA" id="ARBA00022884"/>
    </source>
</evidence>
<evidence type="ECO:0000256" key="1">
    <source>
        <dbReference type="ARBA" id="ARBA00004496"/>
    </source>
</evidence>
<dbReference type="EMBL" id="VDCV01000013">
    <property type="protein sequence ID" value="KAB5529568.1"/>
    <property type="molecule type" value="Genomic_DNA"/>
</dbReference>
<dbReference type="PROSITE" id="PS50882">
    <property type="entry name" value="YTH"/>
    <property type="match status" value="1"/>
</dbReference>
<dbReference type="InterPro" id="IPR045168">
    <property type="entry name" value="YTH_prot"/>
</dbReference>
<comment type="subcellular location">
    <subcellularLocation>
        <location evidence="1">Cytoplasm</location>
    </subcellularLocation>
</comment>
<accession>A0A5N5KH36</accession>
<evidence type="ECO:0000259" key="6">
    <source>
        <dbReference type="PROSITE" id="PS50882"/>
    </source>
</evidence>
<feature type="domain" description="YTH" evidence="6">
    <location>
        <begin position="370"/>
        <end position="508"/>
    </location>
</feature>
<organism evidence="7 8">
    <name type="scientific">Salix brachista</name>
    <dbReference type="NCBI Taxonomy" id="2182728"/>
    <lineage>
        <taxon>Eukaryota</taxon>
        <taxon>Viridiplantae</taxon>
        <taxon>Streptophyta</taxon>
        <taxon>Embryophyta</taxon>
        <taxon>Tracheophyta</taxon>
        <taxon>Spermatophyta</taxon>
        <taxon>Magnoliopsida</taxon>
        <taxon>eudicotyledons</taxon>
        <taxon>Gunneridae</taxon>
        <taxon>Pentapetalae</taxon>
        <taxon>rosids</taxon>
        <taxon>fabids</taxon>
        <taxon>Malpighiales</taxon>
        <taxon>Salicaceae</taxon>
        <taxon>Saliceae</taxon>
        <taxon>Salix</taxon>
    </lineage>
</organism>
<evidence type="ECO:0000313" key="7">
    <source>
        <dbReference type="EMBL" id="KAB5529568.1"/>
    </source>
</evidence>
<dbReference type="GO" id="GO:0003729">
    <property type="term" value="F:mRNA binding"/>
    <property type="evidence" value="ECO:0007669"/>
    <property type="project" value="UniProtKB-UniRule"/>
</dbReference>
<evidence type="ECO:0000256" key="2">
    <source>
        <dbReference type="ARBA" id="ARBA00022490"/>
    </source>
</evidence>
<feature type="compositionally biased region" description="Polar residues" evidence="5">
    <location>
        <begin position="32"/>
        <end position="61"/>
    </location>
</feature>
<dbReference type="InterPro" id="IPR007275">
    <property type="entry name" value="YTH_domain"/>
</dbReference>
<feature type="compositionally biased region" description="Basic and acidic residues" evidence="5">
    <location>
        <begin position="343"/>
        <end position="355"/>
    </location>
</feature>
<dbReference type="PANTHER" id="PTHR12357:SF82">
    <property type="entry name" value="YTH DOMAIN-CONTAINING FAMILY PROTEIN"/>
    <property type="match status" value="1"/>
</dbReference>
<dbReference type="AlphaFoldDB" id="A0A5N5KH36"/>
<feature type="region of interest" description="Disordered" evidence="5">
    <location>
        <begin position="336"/>
        <end position="355"/>
    </location>
</feature>
<comment type="function">
    <text evidence="4">Specifically recognizes and binds N6-methyladenosine (m6A)-containing RNAs, and regulates mRNA stability. M6A is a modification present at internal sites of mRNAs and some non-coding RNAs and plays a role in mRNA stability and processing.</text>
</comment>
<feature type="compositionally biased region" description="Low complexity" evidence="5">
    <location>
        <begin position="198"/>
        <end position="214"/>
    </location>
</feature>
<name>A0A5N5KH36_9ROSI</name>
<evidence type="ECO:0000313" key="8">
    <source>
        <dbReference type="Proteomes" id="UP000326939"/>
    </source>
</evidence>
<evidence type="ECO:0000256" key="4">
    <source>
        <dbReference type="RuleBase" id="RU369095"/>
    </source>
</evidence>
<keyword evidence="8" id="KW-1185">Reference proteome</keyword>
<feature type="region of interest" description="Disordered" evidence="5">
    <location>
        <begin position="300"/>
        <end position="322"/>
    </location>
</feature>
<dbReference type="Pfam" id="PF04146">
    <property type="entry name" value="YTH"/>
    <property type="match status" value="1"/>
</dbReference>